<evidence type="ECO:0000256" key="1">
    <source>
        <dbReference type="ARBA" id="ARBA00004236"/>
    </source>
</evidence>
<dbReference type="PANTHER" id="PTHR22913:SF12">
    <property type="entry name" value="MANNURONAN SYNTHASE"/>
    <property type="match status" value="1"/>
</dbReference>
<keyword evidence="7" id="KW-0812">Transmembrane</keyword>
<feature type="region of interest" description="Disordered" evidence="6">
    <location>
        <begin position="357"/>
        <end position="396"/>
    </location>
</feature>
<dbReference type="KEGG" id="bsed:DN745_00810"/>
<dbReference type="InterPro" id="IPR029044">
    <property type="entry name" value="Nucleotide-diphossugar_trans"/>
</dbReference>
<evidence type="ECO:0000256" key="3">
    <source>
        <dbReference type="ARBA" id="ARBA00022676"/>
    </source>
</evidence>
<accession>A0A2Z4FRN0</accession>
<evidence type="ECO:0000313" key="9">
    <source>
        <dbReference type="Proteomes" id="UP000249799"/>
    </source>
</evidence>
<feature type="transmembrane region" description="Helical" evidence="7">
    <location>
        <begin position="294"/>
        <end position="314"/>
    </location>
</feature>
<keyword evidence="2" id="KW-1003">Cell membrane</keyword>
<evidence type="ECO:0000313" key="8">
    <source>
        <dbReference type="EMBL" id="AWV91326.1"/>
    </source>
</evidence>
<keyword evidence="5 7" id="KW-0472">Membrane</keyword>
<name>A0A2Z4FRN0_9DELT</name>
<dbReference type="GO" id="GO:0085029">
    <property type="term" value="P:extracellular matrix assembly"/>
    <property type="evidence" value="ECO:0007669"/>
    <property type="project" value="TreeGrafter"/>
</dbReference>
<dbReference type="AlphaFoldDB" id="A0A2Z4FRN0"/>
<dbReference type="OrthoDB" id="276604at2"/>
<keyword evidence="7" id="KW-1133">Transmembrane helix</keyword>
<dbReference type="GO" id="GO:0005886">
    <property type="term" value="C:plasma membrane"/>
    <property type="evidence" value="ECO:0007669"/>
    <property type="project" value="UniProtKB-SubCell"/>
</dbReference>
<evidence type="ECO:0000256" key="7">
    <source>
        <dbReference type="SAM" id="Phobius"/>
    </source>
</evidence>
<keyword evidence="4 8" id="KW-0808">Transferase</keyword>
<sequence length="396" mass="44850">MNERVEDWEPQVSIVVPMFNEGERIVGTINSLANQDYAPDKLEIIVVDDQSTDDSYRWATEAAAKHPNVRVIQNPVNMGKRRGINRAVRQAESEIIVSVDSDVVVEDDAVRKLVACFVEDDIAAVGGRVNVLNKNENWLTRMQTIKYYFGYEYLKNVERAHRRVMCLSGCLTAYRRHVLVELEPVLEDRNVMGIPIKYGEDRFLTRHIIKAGYKTVLTLDAVSHTIAPPTLKGYFSQQIRWRRSNLVDYMGGLSHVWKLPPLVSLHYYSLFALLLVYPAVVFDSLVRGSFWNMAMIHLAMLAGFGTMYHIQTLALPKEDKVHPLNFLWMGIVMPVTYVALTPLAIFTLDSGSWETRGHKANRNDKLPDDVALDDLTPDESLPDEALPGAELPSPNP</sequence>
<keyword evidence="3" id="KW-0328">Glycosyltransferase</keyword>
<reference evidence="8 9" key="1">
    <citation type="submission" date="2018-06" db="EMBL/GenBank/DDBJ databases">
        <title>Lujinxingia sediminis gen. nov. sp. nov., a new facultative anaerobic member of the class Deltaproteobacteria, and proposal of Lujinxingaceae fam. nov.</title>
        <authorList>
            <person name="Guo L.-Y."/>
            <person name="Li C.-M."/>
            <person name="Wang S."/>
            <person name="Du Z.-J."/>
        </authorList>
    </citation>
    <scope>NUCLEOTIDE SEQUENCE [LARGE SCALE GENOMIC DNA]</scope>
    <source>
        <strain evidence="8 9">FA350</strain>
    </source>
</reference>
<evidence type="ECO:0000256" key="6">
    <source>
        <dbReference type="SAM" id="MobiDB-lite"/>
    </source>
</evidence>
<dbReference type="Pfam" id="PF13641">
    <property type="entry name" value="Glyco_tranf_2_3"/>
    <property type="match status" value="1"/>
</dbReference>
<gene>
    <name evidence="8" type="ORF">DN745_00810</name>
</gene>
<dbReference type="Gene3D" id="3.90.550.10">
    <property type="entry name" value="Spore Coat Polysaccharide Biosynthesis Protein SpsA, Chain A"/>
    <property type="match status" value="1"/>
</dbReference>
<dbReference type="Proteomes" id="UP000249799">
    <property type="component" value="Chromosome"/>
</dbReference>
<dbReference type="EMBL" id="CP030032">
    <property type="protein sequence ID" value="AWV91326.1"/>
    <property type="molecule type" value="Genomic_DNA"/>
</dbReference>
<dbReference type="SUPFAM" id="SSF53448">
    <property type="entry name" value="Nucleotide-diphospho-sugar transferases"/>
    <property type="match status" value="1"/>
</dbReference>
<proteinExistence type="predicted"/>
<keyword evidence="9" id="KW-1185">Reference proteome</keyword>
<dbReference type="PANTHER" id="PTHR22913">
    <property type="entry name" value="HYALURONAN SYNTHASE"/>
    <property type="match status" value="1"/>
</dbReference>
<feature type="compositionally biased region" description="Basic and acidic residues" evidence="6">
    <location>
        <begin position="357"/>
        <end position="368"/>
    </location>
</feature>
<comment type="subcellular location">
    <subcellularLocation>
        <location evidence="1">Cell membrane</location>
    </subcellularLocation>
</comment>
<dbReference type="GO" id="GO:0050501">
    <property type="term" value="F:hyaluronan synthase activity"/>
    <property type="evidence" value="ECO:0007669"/>
    <property type="project" value="TreeGrafter"/>
</dbReference>
<organism evidence="8 9">
    <name type="scientific">Bradymonas sediminis</name>
    <dbReference type="NCBI Taxonomy" id="1548548"/>
    <lineage>
        <taxon>Bacteria</taxon>
        <taxon>Deltaproteobacteria</taxon>
        <taxon>Bradymonadales</taxon>
        <taxon>Bradymonadaceae</taxon>
        <taxon>Bradymonas</taxon>
    </lineage>
</organism>
<feature type="compositionally biased region" description="Acidic residues" evidence="6">
    <location>
        <begin position="370"/>
        <end position="382"/>
    </location>
</feature>
<dbReference type="CDD" id="cd06423">
    <property type="entry name" value="CESA_like"/>
    <property type="match status" value="1"/>
</dbReference>
<dbReference type="GO" id="GO:0030213">
    <property type="term" value="P:hyaluronan biosynthetic process"/>
    <property type="evidence" value="ECO:0007669"/>
    <property type="project" value="TreeGrafter"/>
</dbReference>
<evidence type="ECO:0000256" key="5">
    <source>
        <dbReference type="ARBA" id="ARBA00023136"/>
    </source>
</evidence>
<evidence type="ECO:0000256" key="2">
    <source>
        <dbReference type="ARBA" id="ARBA00022475"/>
    </source>
</evidence>
<feature type="transmembrane region" description="Helical" evidence="7">
    <location>
        <begin position="326"/>
        <end position="348"/>
    </location>
</feature>
<feature type="transmembrane region" description="Helical" evidence="7">
    <location>
        <begin position="265"/>
        <end position="282"/>
    </location>
</feature>
<protein>
    <submittedName>
        <fullName evidence="8">Glycosyl transferase family 2</fullName>
    </submittedName>
</protein>
<evidence type="ECO:0000256" key="4">
    <source>
        <dbReference type="ARBA" id="ARBA00022679"/>
    </source>
</evidence>